<feature type="transmembrane region" description="Helical" evidence="2">
    <location>
        <begin position="568"/>
        <end position="589"/>
    </location>
</feature>
<dbReference type="PANTHER" id="PTHR34391:SF2">
    <property type="entry name" value="TRP C-TERMINAL DOMAIN-CONTAINING PROTEIN"/>
    <property type="match status" value="1"/>
</dbReference>
<feature type="compositionally biased region" description="Polar residues" evidence="1">
    <location>
        <begin position="363"/>
        <end position="378"/>
    </location>
</feature>
<reference evidence="3 4" key="1">
    <citation type="journal article" date="2019" name="Nat. Ecol. Evol.">
        <title>Megaphylogeny resolves global patterns of mushroom evolution.</title>
        <authorList>
            <person name="Varga T."/>
            <person name="Krizsan K."/>
            <person name="Foldi C."/>
            <person name="Dima B."/>
            <person name="Sanchez-Garcia M."/>
            <person name="Sanchez-Ramirez S."/>
            <person name="Szollosi G.J."/>
            <person name="Szarkandi J.G."/>
            <person name="Papp V."/>
            <person name="Albert L."/>
            <person name="Andreopoulos W."/>
            <person name="Angelini C."/>
            <person name="Antonin V."/>
            <person name="Barry K.W."/>
            <person name="Bougher N.L."/>
            <person name="Buchanan P."/>
            <person name="Buyck B."/>
            <person name="Bense V."/>
            <person name="Catcheside P."/>
            <person name="Chovatia M."/>
            <person name="Cooper J."/>
            <person name="Damon W."/>
            <person name="Desjardin D."/>
            <person name="Finy P."/>
            <person name="Geml J."/>
            <person name="Haridas S."/>
            <person name="Hughes K."/>
            <person name="Justo A."/>
            <person name="Karasinski D."/>
            <person name="Kautmanova I."/>
            <person name="Kiss B."/>
            <person name="Kocsube S."/>
            <person name="Kotiranta H."/>
            <person name="LaButti K.M."/>
            <person name="Lechner B.E."/>
            <person name="Liimatainen K."/>
            <person name="Lipzen A."/>
            <person name="Lukacs Z."/>
            <person name="Mihaltcheva S."/>
            <person name="Morgado L.N."/>
            <person name="Niskanen T."/>
            <person name="Noordeloos M.E."/>
            <person name="Ohm R.A."/>
            <person name="Ortiz-Santana B."/>
            <person name="Ovrebo C."/>
            <person name="Racz N."/>
            <person name="Riley R."/>
            <person name="Savchenko A."/>
            <person name="Shiryaev A."/>
            <person name="Soop K."/>
            <person name="Spirin V."/>
            <person name="Szebenyi C."/>
            <person name="Tomsovsky M."/>
            <person name="Tulloss R.E."/>
            <person name="Uehling J."/>
            <person name="Grigoriev I.V."/>
            <person name="Vagvolgyi C."/>
            <person name="Papp T."/>
            <person name="Martin F.M."/>
            <person name="Miettinen O."/>
            <person name="Hibbett D.S."/>
            <person name="Nagy L.G."/>
        </authorList>
    </citation>
    <scope>NUCLEOTIDE SEQUENCE [LARGE SCALE GENOMIC DNA]</scope>
    <source>
        <strain evidence="3 4">FP101781</strain>
    </source>
</reference>
<feature type="transmembrane region" description="Helical" evidence="2">
    <location>
        <begin position="34"/>
        <end position="54"/>
    </location>
</feature>
<dbReference type="AlphaFoldDB" id="A0A4Y7TBB2"/>
<feature type="compositionally biased region" description="Low complexity" evidence="1">
    <location>
        <begin position="187"/>
        <end position="202"/>
    </location>
</feature>
<feature type="transmembrane region" description="Helical" evidence="2">
    <location>
        <begin position="524"/>
        <end position="548"/>
    </location>
</feature>
<feature type="region of interest" description="Disordered" evidence="1">
    <location>
        <begin position="761"/>
        <end position="803"/>
    </location>
</feature>
<sequence length="964" mass="102458">MLQGRLREIVKRLLEISRAKLVFDRITRTRYTRFYFFLSAFTCLLLCALQAVILSDNTKAVDILTEAVDEAETPPHVTVLKNGELYVCDTIPDRDDSNCILLWTSGRATGSLSIVKRSKTRRSRRSGLRRQAPVGSEDSGASADEGSDGGVESDDDGGASSDDEQDGVLEVPQNPGGQVPPPPPAPVTSTTSTAVTSTAVSTPLPPPASSTSITSFVGSSTVVFTSSQPPPITATSSSTSSTTFSTTRTTSTSPEPSSSTTSSTSSSATSSTSPSTSASPTQSSTSATETTSTTPTSIVAVSTTTSGITSITFSSTAVTGTTSVIFTSAPSQTPSTSRSTAPSGTRASEAAEPASTKVLNPDSPRNSGISLSANSNSPHSMSCIYSMSWLEEVLHDSQREDVATLFYQFWLFGLGLVAILNESLPHLGAALVGHLFAAGWSSSRIQGAKSLAAMYRELIVPGPCEGADLLGTWWELRLAHTIPVVVFNIVGLFGLGFLSYKLLKVYSSATFEKAGPTKALQRAYKIVLVFSVGLQLSGFFTAVSSGLWLSKVSHGNFKELSHHEGLYIASFVVILTALFPWLILGWVCVRKECKKRFWLFAILSAGLLSISGVMFGSDAYTSIFKSWRFFATVTITSFILLVFTVALGFLCYSNYGNGLQTYLQMSEEPEGADFDPVGGFKGSEKQPNFLDYAPALHQKNDLEWSSPKALPQPPSAAEVNEYLSRTAPPVAPSPQASVTPNPFGSDMDSVVGSKLKSAWTANGSDIGARSPRPQAEPSPEPSPGGHAFLLQPPPRSIGPQPRVTSYTGTVVSLVPFEGMPAPPFTPGPPTRAGSVRSITRSPFPMASVRSSHNPRNSVSSLSSTSSTRSIKRSPFPLTPVNHAHSNSTLNRDSGYSMSSSDQSSLIGRYMDSEIGMPMSVRQSIASSVRTEYQTVGAPGRRGTFGTGTPLIEEVPRNLYVANQF</sequence>
<feature type="compositionally biased region" description="Basic residues" evidence="1">
    <location>
        <begin position="116"/>
        <end position="128"/>
    </location>
</feature>
<dbReference type="EMBL" id="QPFP01000021">
    <property type="protein sequence ID" value="TEB30872.1"/>
    <property type="molecule type" value="Genomic_DNA"/>
</dbReference>
<dbReference type="PANTHER" id="PTHR34391">
    <property type="entry name" value="UPF0658 GOLGI APPARATUS MEMBRANE PROTEIN C1952.10C-RELATED"/>
    <property type="match status" value="1"/>
</dbReference>
<gene>
    <name evidence="3" type="ORF">FA13DRAFT_499884</name>
</gene>
<comment type="caution">
    <text evidence="3">The sequence shown here is derived from an EMBL/GenBank/DDBJ whole genome shotgun (WGS) entry which is preliminary data.</text>
</comment>
<keyword evidence="2" id="KW-0812">Transmembrane</keyword>
<feature type="compositionally biased region" description="Low complexity" evidence="1">
    <location>
        <begin position="135"/>
        <end position="144"/>
    </location>
</feature>
<keyword evidence="2" id="KW-0472">Membrane</keyword>
<evidence type="ECO:0000313" key="4">
    <source>
        <dbReference type="Proteomes" id="UP000298030"/>
    </source>
</evidence>
<feature type="compositionally biased region" description="Acidic residues" evidence="1">
    <location>
        <begin position="145"/>
        <end position="167"/>
    </location>
</feature>
<evidence type="ECO:0000313" key="3">
    <source>
        <dbReference type="EMBL" id="TEB30872.1"/>
    </source>
</evidence>
<evidence type="ECO:0000256" key="2">
    <source>
        <dbReference type="SAM" id="Phobius"/>
    </source>
</evidence>
<feature type="compositionally biased region" description="Low complexity" evidence="1">
    <location>
        <begin position="847"/>
        <end position="874"/>
    </location>
</feature>
<organism evidence="3 4">
    <name type="scientific">Coprinellus micaceus</name>
    <name type="common">Glistening ink-cap mushroom</name>
    <name type="synonym">Coprinus micaceus</name>
    <dbReference type="NCBI Taxonomy" id="71717"/>
    <lineage>
        <taxon>Eukaryota</taxon>
        <taxon>Fungi</taxon>
        <taxon>Dikarya</taxon>
        <taxon>Basidiomycota</taxon>
        <taxon>Agaricomycotina</taxon>
        <taxon>Agaricomycetes</taxon>
        <taxon>Agaricomycetidae</taxon>
        <taxon>Agaricales</taxon>
        <taxon>Agaricineae</taxon>
        <taxon>Psathyrellaceae</taxon>
        <taxon>Coprinellus</taxon>
    </lineage>
</organism>
<keyword evidence="2" id="KW-1133">Transmembrane helix</keyword>
<proteinExistence type="predicted"/>
<feature type="region of interest" description="Disordered" evidence="1">
    <location>
        <begin position="114"/>
        <end position="211"/>
    </location>
</feature>
<feature type="region of interest" description="Disordered" evidence="1">
    <location>
        <begin position="327"/>
        <end position="378"/>
    </location>
</feature>
<evidence type="ECO:0000256" key="1">
    <source>
        <dbReference type="SAM" id="MobiDB-lite"/>
    </source>
</evidence>
<protein>
    <submittedName>
        <fullName evidence="3">Uncharacterized protein</fullName>
    </submittedName>
</protein>
<dbReference type="STRING" id="71717.A0A4Y7TBB2"/>
<feature type="region of interest" description="Disordered" evidence="1">
    <location>
        <begin position="225"/>
        <end position="296"/>
    </location>
</feature>
<name>A0A4Y7TBB2_COPMI</name>
<dbReference type="Proteomes" id="UP000298030">
    <property type="component" value="Unassembled WGS sequence"/>
</dbReference>
<feature type="compositionally biased region" description="Polar residues" evidence="1">
    <location>
        <begin position="327"/>
        <end position="346"/>
    </location>
</feature>
<feature type="region of interest" description="Disordered" evidence="1">
    <location>
        <begin position="726"/>
        <end position="749"/>
    </location>
</feature>
<dbReference type="GO" id="GO:0005794">
    <property type="term" value="C:Golgi apparatus"/>
    <property type="evidence" value="ECO:0007669"/>
    <property type="project" value="TreeGrafter"/>
</dbReference>
<accession>A0A4Y7TBB2</accession>
<feature type="transmembrane region" description="Helical" evidence="2">
    <location>
        <begin position="596"/>
        <end position="617"/>
    </location>
</feature>
<feature type="region of interest" description="Disordered" evidence="1">
    <location>
        <begin position="844"/>
        <end position="900"/>
    </location>
</feature>
<feature type="transmembrane region" description="Helical" evidence="2">
    <location>
        <begin position="629"/>
        <end position="652"/>
    </location>
</feature>
<keyword evidence="4" id="KW-1185">Reference proteome</keyword>
<dbReference type="InterPro" id="IPR040410">
    <property type="entry name" value="UPF0658_Golgi"/>
</dbReference>
<dbReference type="OrthoDB" id="2684482at2759"/>
<feature type="transmembrane region" description="Helical" evidence="2">
    <location>
        <begin position="482"/>
        <end position="503"/>
    </location>
</feature>